<sequence length="133" mass="15410">MSAEEYHFRYHLPHAYTRIRSAPANLQPSPSQQSARLHKTHLFSTRQVQHTSTKRNTITRSAEERLHSYLHPLTHTWPKMYKKALQAAQNGGEIKLAWREVKMDLMDGTIGMVPNALEGFKTATWEGVRWTDL</sequence>
<protein>
    <submittedName>
        <fullName evidence="1">Uncharacterized protein</fullName>
    </submittedName>
</protein>
<comment type="caution">
    <text evidence="1">The sequence shown here is derived from an EMBL/GenBank/DDBJ whole genome shotgun (WGS) entry which is preliminary data.</text>
</comment>
<dbReference type="InParanoid" id="A0A4Q1BWD4"/>
<name>A0A4Q1BWD4_TREME</name>
<evidence type="ECO:0000313" key="1">
    <source>
        <dbReference type="EMBL" id="RXK42479.1"/>
    </source>
</evidence>
<gene>
    <name evidence="1" type="ORF">M231_00033</name>
</gene>
<dbReference type="EMBL" id="SDIL01000001">
    <property type="protein sequence ID" value="RXK42479.1"/>
    <property type="molecule type" value="Genomic_DNA"/>
</dbReference>
<organism evidence="1 2">
    <name type="scientific">Tremella mesenterica</name>
    <name type="common">Jelly fungus</name>
    <dbReference type="NCBI Taxonomy" id="5217"/>
    <lineage>
        <taxon>Eukaryota</taxon>
        <taxon>Fungi</taxon>
        <taxon>Dikarya</taxon>
        <taxon>Basidiomycota</taxon>
        <taxon>Agaricomycotina</taxon>
        <taxon>Tremellomycetes</taxon>
        <taxon>Tremellales</taxon>
        <taxon>Tremellaceae</taxon>
        <taxon>Tremella</taxon>
    </lineage>
</organism>
<keyword evidence="2" id="KW-1185">Reference proteome</keyword>
<evidence type="ECO:0000313" key="2">
    <source>
        <dbReference type="Proteomes" id="UP000289152"/>
    </source>
</evidence>
<accession>A0A4Q1BWD4</accession>
<reference evidence="1 2" key="1">
    <citation type="submission" date="2016-06" db="EMBL/GenBank/DDBJ databases">
        <title>Evolution of pathogenesis and genome organization in the Tremellales.</title>
        <authorList>
            <person name="Cuomo C."/>
            <person name="Litvintseva A."/>
            <person name="Heitman J."/>
            <person name="Chen Y."/>
            <person name="Sun S."/>
            <person name="Springer D."/>
            <person name="Dromer F."/>
            <person name="Young S."/>
            <person name="Zeng Q."/>
            <person name="Chapman S."/>
            <person name="Gujja S."/>
            <person name="Saif S."/>
            <person name="Birren B."/>
        </authorList>
    </citation>
    <scope>NUCLEOTIDE SEQUENCE [LARGE SCALE GENOMIC DNA]</scope>
    <source>
        <strain evidence="1 2">ATCC 28783</strain>
    </source>
</reference>
<dbReference type="Proteomes" id="UP000289152">
    <property type="component" value="Unassembled WGS sequence"/>
</dbReference>
<dbReference type="AlphaFoldDB" id="A0A4Q1BWD4"/>
<proteinExistence type="predicted"/>